<dbReference type="PANTHER" id="PTHR10039:SF14">
    <property type="entry name" value="NACHT DOMAIN-CONTAINING PROTEIN"/>
    <property type="match status" value="1"/>
</dbReference>
<dbReference type="HOGENOM" id="CLU_000288_6_10_1"/>
<sequence length="794" mass="90435">MNEEGSNSTTIATPLSLLTNATNTSITGGNIVAVSMGDVAVLQQPMPTQRGLDLLYNNIALGALHNSAERYDPPKCLPQTREEILSDIMGWVKMHPNNKEFFLWLYGGAGAGKSAIAQTIAEMCQQAGLVAAAFFFSRTAAGRNDISRLVSTLVYQLIKTIPEIRERVLTLLGDDPHILSQAPSAQMRTLVVEPLNTVPSEILTQRPRFIIIDGLDECGNASSQCQILNILASSVPNLNTPLRFLIASRLEPDIRLTFSSNVLNSMTRSIPLGHSFETAQDIRHFLRTKFQEIRSTHPMGLHIPPSWPSEANIEAIAIKSTAHFIYAATVIRYVESPSHRPEDRLETILGLRSDQYEPFAGLDSLYMQILSAIDKRWLDKVLDILRCLVFIWGEDHDIVKASAESLEDFLCYRRGDVNILMSDLHALVYLPPPDKLYMPIEIYHASFSDFLVDRRRSQEFFLDPETTHASLACRWIPYMEKTRGPKKWSQSKMAFWLDVEFHHISRAACTPQLVVVLTHFNFFHILKGNDRYECSLRYIPGFMRWLHGKRASGALSPEAFNRQFEHFDEYVLHELAALPLEFQKCIAAAMSLTPFYGEGNNSSRMAFIIWSAYCKLSRLFYRHLKTPEYDHSFPYILEYLRKFFRDPKRSGPFTVTSVSYKDLALRCARVIFDSTWIPVPGYDDPRGIDLIDEFKVVAMECLSLTLPKAAKSYALASFLREHALQVCVTERLYQERCEVAIPCLRYIKRCGLALRNHKHHEDYSCIICEDTTYQYSSQTLEGIQAWVEYLFGFV</sequence>
<reference evidence="3 4" key="1">
    <citation type="submission" date="2014-04" db="EMBL/GenBank/DDBJ databases">
        <authorList>
            <consortium name="DOE Joint Genome Institute"/>
            <person name="Kuo A."/>
            <person name="Gay G."/>
            <person name="Dore J."/>
            <person name="Kohler A."/>
            <person name="Nagy L.G."/>
            <person name="Floudas D."/>
            <person name="Copeland A."/>
            <person name="Barry K.W."/>
            <person name="Cichocki N."/>
            <person name="Veneault-Fourrey C."/>
            <person name="LaButti K."/>
            <person name="Lindquist E.A."/>
            <person name="Lipzen A."/>
            <person name="Lundell T."/>
            <person name="Morin E."/>
            <person name="Murat C."/>
            <person name="Sun H."/>
            <person name="Tunlid A."/>
            <person name="Henrissat B."/>
            <person name="Grigoriev I.V."/>
            <person name="Hibbett D.S."/>
            <person name="Martin F."/>
            <person name="Nordberg H.P."/>
            <person name="Cantor M.N."/>
            <person name="Hua S.X."/>
        </authorList>
    </citation>
    <scope>NUCLEOTIDE SEQUENCE [LARGE SCALE GENOMIC DNA]</scope>
    <source>
        <strain evidence="4">h7</strain>
    </source>
</reference>
<dbReference type="AlphaFoldDB" id="A0A0C2Y7I6"/>
<evidence type="ECO:0000259" key="2">
    <source>
        <dbReference type="Pfam" id="PF24883"/>
    </source>
</evidence>
<name>A0A0C2Y7I6_HEBCY</name>
<dbReference type="Proteomes" id="UP000053424">
    <property type="component" value="Unassembled WGS sequence"/>
</dbReference>
<dbReference type="InterPro" id="IPR027417">
    <property type="entry name" value="P-loop_NTPase"/>
</dbReference>
<dbReference type="SUPFAM" id="SSF52540">
    <property type="entry name" value="P-loop containing nucleoside triphosphate hydrolases"/>
    <property type="match status" value="1"/>
</dbReference>
<keyword evidence="4" id="KW-1185">Reference proteome</keyword>
<protein>
    <recommendedName>
        <fullName evidence="2">Nephrocystin 3-like N-terminal domain-containing protein</fullName>
    </recommendedName>
</protein>
<feature type="domain" description="Nephrocystin 3-like N-terminal" evidence="2">
    <location>
        <begin position="90"/>
        <end position="249"/>
    </location>
</feature>
<evidence type="ECO:0000313" key="3">
    <source>
        <dbReference type="EMBL" id="KIM36992.1"/>
    </source>
</evidence>
<dbReference type="Pfam" id="PF24883">
    <property type="entry name" value="NPHP3_N"/>
    <property type="match status" value="1"/>
</dbReference>
<proteinExistence type="predicted"/>
<dbReference type="OrthoDB" id="4760524at2759"/>
<dbReference type="PANTHER" id="PTHR10039">
    <property type="entry name" value="AMELOGENIN"/>
    <property type="match status" value="1"/>
</dbReference>
<evidence type="ECO:0000313" key="4">
    <source>
        <dbReference type="Proteomes" id="UP000053424"/>
    </source>
</evidence>
<dbReference type="InterPro" id="IPR056884">
    <property type="entry name" value="NPHP3-like_N"/>
</dbReference>
<dbReference type="EMBL" id="KN831800">
    <property type="protein sequence ID" value="KIM36992.1"/>
    <property type="molecule type" value="Genomic_DNA"/>
</dbReference>
<gene>
    <name evidence="3" type="ORF">M413DRAFT_31167</name>
</gene>
<reference evidence="4" key="2">
    <citation type="submission" date="2015-01" db="EMBL/GenBank/DDBJ databases">
        <title>Evolutionary Origins and Diversification of the Mycorrhizal Mutualists.</title>
        <authorList>
            <consortium name="DOE Joint Genome Institute"/>
            <consortium name="Mycorrhizal Genomics Consortium"/>
            <person name="Kohler A."/>
            <person name="Kuo A."/>
            <person name="Nagy L.G."/>
            <person name="Floudas D."/>
            <person name="Copeland A."/>
            <person name="Barry K.W."/>
            <person name="Cichocki N."/>
            <person name="Veneault-Fourrey C."/>
            <person name="LaButti K."/>
            <person name="Lindquist E.A."/>
            <person name="Lipzen A."/>
            <person name="Lundell T."/>
            <person name="Morin E."/>
            <person name="Murat C."/>
            <person name="Riley R."/>
            <person name="Ohm R."/>
            <person name="Sun H."/>
            <person name="Tunlid A."/>
            <person name="Henrissat B."/>
            <person name="Grigoriev I.V."/>
            <person name="Hibbett D.S."/>
            <person name="Martin F."/>
        </authorList>
    </citation>
    <scope>NUCLEOTIDE SEQUENCE [LARGE SCALE GENOMIC DNA]</scope>
    <source>
        <strain evidence="4">h7</strain>
    </source>
</reference>
<accession>A0A0C2Y7I6</accession>
<organism evidence="3 4">
    <name type="scientific">Hebeloma cylindrosporum</name>
    <dbReference type="NCBI Taxonomy" id="76867"/>
    <lineage>
        <taxon>Eukaryota</taxon>
        <taxon>Fungi</taxon>
        <taxon>Dikarya</taxon>
        <taxon>Basidiomycota</taxon>
        <taxon>Agaricomycotina</taxon>
        <taxon>Agaricomycetes</taxon>
        <taxon>Agaricomycetidae</taxon>
        <taxon>Agaricales</taxon>
        <taxon>Agaricineae</taxon>
        <taxon>Hymenogastraceae</taxon>
        <taxon>Hebeloma</taxon>
    </lineage>
</organism>
<evidence type="ECO:0000256" key="1">
    <source>
        <dbReference type="ARBA" id="ARBA00022737"/>
    </source>
</evidence>
<dbReference type="Gene3D" id="3.40.50.300">
    <property type="entry name" value="P-loop containing nucleotide triphosphate hydrolases"/>
    <property type="match status" value="1"/>
</dbReference>
<keyword evidence="1" id="KW-0677">Repeat</keyword>